<dbReference type="GO" id="GO:0012505">
    <property type="term" value="C:endomembrane system"/>
    <property type="evidence" value="ECO:0007669"/>
    <property type="project" value="UniProtKB-SubCell"/>
</dbReference>
<accession>A0A939BAI8</accession>
<evidence type="ECO:0000256" key="3">
    <source>
        <dbReference type="ARBA" id="ARBA00022448"/>
    </source>
</evidence>
<reference evidence="9" key="1">
    <citation type="submission" date="2020-08" db="EMBL/GenBank/DDBJ databases">
        <authorList>
            <person name="Cejkova D."/>
            <person name="Kubasova T."/>
            <person name="Jahodarova E."/>
            <person name="Rychlik I."/>
        </authorList>
    </citation>
    <scope>NUCLEOTIDE SEQUENCE</scope>
    <source>
        <strain evidence="9">An836</strain>
    </source>
</reference>
<proteinExistence type="inferred from homology"/>
<keyword evidence="4" id="KW-0533">Nickel</keyword>
<evidence type="ECO:0000313" key="9">
    <source>
        <dbReference type="EMBL" id="MBM6700400.1"/>
    </source>
</evidence>
<dbReference type="Pfam" id="PF03824">
    <property type="entry name" value="NicO"/>
    <property type="match status" value="1"/>
</dbReference>
<sequence>MRRMMRAGAPYYAAVAALHALALTLLFLAARQAPILPGLGLLAYTLGLRHAFDADHIAAVDNTVRKLLQLKRDPNGVGFFFSLGHSTIVFLMALLLGLTGAWARDRMPGFQAVGGVIGATISGLFLLLTAAFNAAALAGMARAFRRLRERHRGAAGAPGAGAAGVSGADIDALLDRRGLLPRLCGRLFAVVTRSWQVYPIGLLFGLGFDTATEVALLAMSAGATTSSVPLAGTLALPLLFASGMCLMDTTDSVVMTGAYRWAFDTPVRKLYYNLTITLASVTAAVVIGGVELLQVVGSALGLDGGFWAWVQGLDFNGLGYAMAAVFVGFWIASGVVWKVGHVARRWS</sequence>
<feature type="transmembrane region" description="Helical" evidence="8">
    <location>
        <begin position="230"/>
        <end position="249"/>
    </location>
</feature>
<dbReference type="AlphaFoldDB" id="A0A939BAI8"/>
<keyword evidence="6 8" id="KW-1133">Transmembrane helix</keyword>
<evidence type="ECO:0000256" key="2">
    <source>
        <dbReference type="ARBA" id="ARBA00010892"/>
    </source>
</evidence>
<dbReference type="Proteomes" id="UP000718821">
    <property type="component" value="Unassembled WGS sequence"/>
</dbReference>
<feature type="transmembrane region" description="Helical" evidence="8">
    <location>
        <begin position="195"/>
        <end position="218"/>
    </location>
</feature>
<dbReference type="GO" id="GO:0015099">
    <property type="term" value="F:nickel cation transmembrane transporter activity"/>
    <property type="evidence" value="ECO:0007669"/>
    <property type="project" value="UniProtKB-UniRule"/>
</dbReference>
<comment type="caution">
    <text evidence="9">The sequence shown here is derived from an EMBL/GenBank/DDBJ whole genome shotgun (WGS) entry which is preliminary data.</text>
</comment>
<keyword evidence="5 8" id="KW-0812">Transmembrane</keyword>
<feature type="transmembrane region" description="Helical" evidence="8">
    <location>
        <begin position="270"/>
        <end position="297"/>
    </location>
</feature>
<keyword evidence="10" id="KW-1185">Reference proteome</keyword>
<dbReference type="PANTHER" id="PTHR31611">
    <property type="entry name" value="HIGH-AFFINITY NICKEL TRANSPORT PROTEIN NIC1"/>
    <property type="match status" value="1"/>
</dbReference>
<dbReference type="GO" id="GO:0005886">
    <property type="term" value="C:plasma membrane"/>
    <property type="evidence" value="ECO:0007669"/>
    <property type="project" value="UniProtKB-SubCell"/>
</dbReference>
<name>A0A939BAI8_9BIFI</name>
<dbReference type="InterPro" id="IPR004688">
    <property type="entry name" value="Ni/Co_transpt"/>
</dbReference>
<keyword evidence="7 8" id="KW-0472">Membrane</keyword>
<dbReference type="NCBIfam" id="TIGR00802">
    <property type="entry name" value="nico"/>
    <property type="match status" value="1"/>
</dbReference>
<dbReference type="PANTHER" id="PTHR31611:SF0">
    <property type="entry name" value="HIGH-AFFINITY NICKEL TRANSPORT PROTEIN NIC1"/>
    <property type="match status" value="1"/>
</dbReference>
<gene>
    <name evidence="9" type="ORF">H7U32_08875</name>
</gene>
<dbReference type="InterPro" id="IPR011541">
    <property type="entry name" value="Ni/Co_transpt_high_affinity"/>
</dbReference>
<evidence type="ECO:0000256" key="6">
    <source>
        <dbReference type="ARBA" id="ARBA00022989"/>
    </source>
</evidence>
<evidence type="ECO:0000313" key="10">
    <source>
        <dbReference type="Proteomes" id="UP000718821"/>
    </source>
</evidence>
<feature type="transmembrane region" description="Helical" evidence="8">
    <location>
        <begin position="77"/>
        <end position="98"/>
    </location>
</feature>
<dbReference type="RefSeq" id="WP_204469717.1">
    <property type="nucleotide sequence ID" value="NZ_JACLYU010000029.1"/>
</dbReference>
<feature type="transmembrane region" description="Helical" evidence="8">
    <location>
        <begin position="317"/>
        <end position="337"/>
    </location>
</feature>
<dbReference type="EMBL" id="JACLYU010000029">
    <property type="protein sequence ID" value="MBM6700400.1"/>
    <property type="molecule type" value="Genomic_DNA"/>
</dbReference>
<keyword evidence="3 8" id="KW-0813">Transport</keyword>
<organism evidence="9 10">
    <name type="scientific">Bifidobacterium pullorum subsp. saeculare</name>
    <dbReference type="NCBI Taxonomy" id="78257"/>
    <lineage>
        <taxon>Bacteria</taxon>
        <taxon>Bacillati</taxon>
        <taxon>Actinomycetota</taxon>
        <taxon>Actinomycetes</taxon>
        <taxon>Bifidobacteriales</taxon>
        <taxon>Bifidobacteriaceae</taxon>
        <taxon>Bifidobacterium</taxon>
    </lineage>
</organism>
<evidence type="ECO:0000256" key="8">
    <source>
        <dbReference type="RuleBase" id="RU362101"/>
    </source>
</evidence>
<comment type="subcellular location">
    <subcellularLocation>
        <location evidence="8">Cell membrane</location>
        <topology evidence="8">Multi-pass membrane protein</topology>
    </subcellularLocation>
    <subcellularLocation>
        <location evidence="1">Endomembrane system</location>
        <topology evidence="1">Multi-pass membrane protein</topology>
    </subcellularLocation>
</comment>
<feature type="transmembrane region" description="Helical" evidence="8">
    <location>
        <begin position="110"/>
        <end position="135"/>
    </location>
</feature>
<evidence type="ECO:0000256" key="5">
    <source>
        <dbReference type="ARBA" id="ARBA00022692"/>
    </source>
</evidence>
<protein>
    <recommendedName>
        <fullName evidence="8">Nickel/cobalt efflux system</fullName>
    </recommendedName>
</protein>
<reference evidence="9" key="2">
    <citation type="journal article" date="2021" name="Sci. Rep.">
        <title>The distribution of antibiotic resistance genes in chicken gut microbiota commensals.</title>
        <authorList>
            <person name="Juricova H."/>
            <person name="Matiasovicova J."/>
            <person name="Kubasova T."/>
            <person name="Cejkova D."/>
            <person name="Rychlik I."/>
        </authorList>
    </citation>
    <scope>NUCLEOTIDE SEQUENCE</scope>
    <source>
        <strain evidence="9">An836</strain>
    </source>
</reference>
<comment type="similarity">
    <text evidence="2 8">Belongs to the NiCoT transporter (TC 2.A.52) family.</text>
</comment>
<evidence type="ECO:0000256" key="4">
    <source>
        <dbReference type="ARBA" id="ARBA00022596"/>
    </source>
</evidence>
<evidence type="ECO:0000256" key="7">
    <source>
        <dbReference type="ARBA" id="ARBA00023136"/>
    </source>
</evidence>
<evidence type="ECO:0000256" key="1">
    <source>
        <dbReference type="ARBA" id="ARBA00004127"/>
    </source>
</evidence>